<evidence type="ECO:0000313" key="2">
    <source>
        <dbReference type="Proteomes" id="UP000289886"/>
    </source>
</evidence>
<dbReference type="AlphaFoldDB" id="A0A662Z003"/>
<name>A0A662Z003_ACIRT</name>
<reference evidence="1 2" key="1">
    <citation type="submission" date="2019-01" db="EMBL/GenBank/DDBJ databases">
        <title>Draft Genome and Complete Hox-Cluster Characterization of the Sterlet Sturgeon (Acipenser ruthenus).</title>
        <authorList>
            <person name="Wei Q."/>
        </authorList>
    </citation>
    <scope>NUCLEOTIDE SEQUENCE [LARGE SCALE GENOMIC DNA]</scope>
    <source>
        <strain evidence="1">WHYD16114868_AA</strain>
        <tissue evidence="1">Blood</tissue>
    </source>
</reference>
<organism evidence="1 2">
    <name type="scientific">Acipenser ruthenus</name>
    <name type="common">Sterlet sturgeon</name>
    <dbReference type="NCBI Taxonomy" id="7906"/>
    <lineage>
        <taxon>Eukaryota</taxon>
        <taxon>Metazoa</taxon>
        <taxon>Chordata</taxon>
        <taxon>Craniata</taxon>
        <taxon>Vertebrata</taxon>
        <taxon>Euteleostomi</taxon>
        <taxon>Actinopterygii</taxon>
        <taxon>Chondrostei</taxon>
        <taxon>Acipenseriformes</taxon>
        <taxon>Acipenseridae</taxon>
        <taxon>Acipenser</taxon>
    </lineage>
</organism>
<dbReference type="Proteomes" id="UP000289886">
    <property type="component" value="Unassembled WGS sequence"/>
</dbReference>
<sequence length="256" mass="28493">MHYPMASVYKKKIIGAQVKLVGGMPIKMKNEHFLANSTIKQKLIIMLSEKLNGNGFKTIHAESDANLLITRTAVDCAAKRATTVIGEDTDTLVLLYFHEEPNSFGLFFRSEWRKNTKTLRIWNINWQQNALSPEMCHLLFVHAISGCDTTPRLFGTGKGVALQKLSTDPYLKKQAEVFSSEASKDVMRAWMHCVTDVSVRRCPQATLGYRCTAPTPHSSGHLPTQCSCVSPSSAVDGKIWQLRSRRMGMALSEGSS</sequence>
<gene>
    <name evidence="1" type="ORF">EOD39_7640</name>
</gene>
<dbReference type="EMBL" id="SCEB01000073">
    <property type="protein sequence ID" value="RXN01179.1"/>
    <property type="molecule type" value="Genomic_DNA"/>
</dbReference>
<proteinExistence type="predicted"/>
<accession>A0A662Z003</accession>
<evidence type="ECO:0000313" key="1">
    <source>
        <dbReference type="EMBL" id="RXN01179.1"/>
    </source>
</evidence>
<comment type="caution">
    <text evidence="1">The sequence shown here is derived from an EMBL/GenBank/DDBJ whole genome shotgun (WGS) entry which is preliminary data.</text>
</comment>
<keyword evidence="2" id="KW-1185">Reference proteome</keyword>
<protein>
    <submittedName>
        <fullName evidence="1">Uncharacterized protein</fullName>
    </submittedName>
</protein>